<comment type="similarity">
    <text evidence="2">Belongs to the membrane fusion protein (MFP) (TC 8.A.1) family.</text>
</comment>
<dbReference type="InterPro" id="IPR050739">
    <property type="entry name" value="MFP"/>
</dbReference>
<dbReference type="GO" id="GO:0055085">
    <property type="term" value="P:transmembrane transport"/>
    <property type="evidence" value="ECO:0007669"/>
    <property type="project" value="InterPro"/>
</dbReference>
<sequence>MTLRTRLFSIAAIIIVLGGGTGGFLYWKQISEYVSTDDAFINGRQIVISAPASGKITDWTGIGGTTYPSGATIGDIEVTSGDASSSVPIPIPANSTIIQRTAVNGEYVAMGTPLAYAYNLNNLWVTANVKETEIRYVNLGAPVDITVDAYPGLLLHGKVEQIEAATASTFSLIPSESTNANFTKVTQVIPVKISIENSPIASLAPGMSVEVKIHKQS</sequence>
<dbReference type="Gene3D" id="2.40.30.170">
    <property type="match status" value="1"/>
</dbReference>
<dbReference type="EMBL" id="FRAF01000016">
    <property type="protein sequence ID" value="SHK55880.1"/>
    <property type="molecule type" value="Genomic_DNA"/>
</dbReference>
<dbReference type="InterPro" id="IPR058792">
    <property type="entry name" value="Beta-barrel_RND_2"/>
</dbReference>
<dbReference type="PANTHER" id="PTHR30386:SF26">
    <property type="entry name" value="TRANSPORT PROTEIN COMB"/>
    <property type="match status" value="1"/>
</dbReference>
<evidence type="ECO:0000256" key="5">
    <source>
        <dbReference type="ARBA" id="ARBA00023136"/>
    </source>
</evidence>
<keyword evidence="4 6" id="KW-1133">Transmembrane helix</keyword>
<evidence type="ECO:0000256" key="4">
    <source>
        <dbReference type="ARBA" id="ARBA00022989"/>
    </source>
</evidence>
<dbReference type="GO" id="GO:0016020">
    <property type="term" value="C:membrane"/>
    <property type="evidence" value="ECO:0007669"/>
    <property type="project" value="UniProtKB-SubCell"/>
</dbReference>
<dbReference type="PANTHER" id="PTHR30386">
    <property type="entry name" value="MEMBRANE FUSION SUBUNIT OF EMRAB-TOLC MULTIDRUG EFFLUX PUMP"/>
    <property type="match status" value="1"/>
</dbReference>
<proteinExistence type="inferred from homology"/>
<evidence type="ECO:0000256" key="1">
    <source>
        <dbReference type="ARBA" id="ARBA00004167"/>
    </source>
</evidence>
<comment type="subcellular location">
    <subcellularLocation>
        <location evidence="1">Membrane</location>
        <topology evidence="1">Single-pass membrane protein</topology>
    </subcellularLocation>
</comment>
<name>A0A1M6TFY6_9BACL</name>
<evidence type="ECO:0000256" key="6">
    <source>
        <dbReference type="SAM" id="Phobius"/>
    </source>
</evidence>
<organism evidence="8 9">
    <name type="scientific">Alicyclobacillus tolerans</name>
    <dbReference type="NCBI Taxonomy" id="90970"/>
    <lineage>
        <taxon>Bacteria</taxon>
        <taxon>Bacillati</taxon>
        <taxon>Bacillota</taxon>
        <taxon>Bacilli</taxon>
        <taxon>Bacillales</taxon>
        <taxon>Alicyclobacillaceae</taxon>
        <taxon>Alicyclobacillus</taxon>
    </lineage>
</organism>
<feature type="domain" description="CusB-like beta-barrel" evidence="7">
    <location>
        <begin position="123"/>
        <end position="164"/>
    </location>
</feature>
<evidence type="ECO:0000313" key="8">
    <source>
        <dbReference type="EMBL" id="SHK55880.1"/>
    </source>
</evidence>
<dbReference type="Proteomes" id="UP000184016">
    <property type="component" value="Unassembled WGS sequence"/>
</dbReference>
<evidence type="ECO:0000259" key="7">
    <source>
        <dbReference type="Pfam" id="PF25954"/>
    </source>
</evidence>
<dbReference type="AlphaFoldDB" id="A0A1M6TFY6"/>
<gene>
    <name evidence="8" type="ORF">SAMN05443507_11666</name>
</gene>
<evidence type="ECO:0000313" key="9">
    <source>
        <dbReference type="Proteomes" id="UP000184016"/>
    </source>
</evidence>
<reference evidence="9" key="1">
    <citation type="submission" date="2016-11" db="EMBL/GenBank/DDBJ databases">
        <authorList>
            <person name="Varghese N."/>
            <person name="Submissions S."/>
        </authorList>
    </citation>
    <scope>NUCLEOTIDE SEQUENCE [LARGE SCALE GENOMIC DNA]</scope>
    <source>
        <strain evidence="9">USBA-503</strain>
    </source>
</reference>
<keyword evidence="9" id="KW-1185">Reference proteome</keyword>
<dbReference type="STRING" id="1830138.SAMN05443507_11666"/>
<protein>
    <submittedName>
        <fullName evidence="8">Barrel-sandwich domain of CusB or HlyD membrane-fusion</fullName>
    </submittedName>
</protein>
<keyword evidence="5 6" id="KW-0472">Membrane</keyword>
<accession>A0A1M6TFY6</accession>
<evidence type="ECO:0000256" key="2">
    <source>
        <dbReference type="ARBA" id="ARBA00009477"/>
    </source>
</evidence>
<dbReference type="RefSeq" id="WP_072874475.1">
    <property type="nucleotide sequence ID" value="NZ_FRAF01000016.1"/>
</dbReference>
<dbReference type="OrthoDB" id="9811754at2"/>
<dbReference type="Pfam" id="PF25954">
    <property type="entry name" value="Beta-barrel_RND_2"/>
    <property type="match status" value="1"/>
</dbReference>
<feature type="transmembrane region" description="Helical" evidence="6">
    <location>
        <begin position="7"/>
        <end position="27"/>
    </location>
</feature>
<evidence type="ECO:0000256" key="3">
    <source>
        <dbReference type="ARBA" id="ARBA00022692"/>
    </source>
</evidence>
<keyword evidence="3 6" id="KW-0812">Transmembrane</keyword>